<dbReference type="Pfam" id="PF13844">
    <property type="entry name" value="Glyco_transf_41"/>
    <property type="match status" value="3"/>
</dbReference>
<proteinExistence type="predicted"/>
<name>A0ABD3PKT4_9STRA</name>
<keyword evidence="4" id="KW-0802">TPR repeat</keyword>
<dbReference type="PANTHER" id="PTHR44366:SF1">
    <property type="entry name" value="UDP-N-ACETYLGLUCOSAMINE--PEPTIDE N-ACETYLGLUCOSAMINYLTRANSFERASE 110 KDA SUBUNIT"/>
    <property type="match status" value="1"/>
</dbReference>
<gene>
    <name evidence="6" type="ORF">ACHAW5_010552</name>
</gene>
<dbReference type="Proteomes" id="UP001530315">
    <property type="component" value="Unassembled WGS sequence"/>
</dbReference>
<evidence type="ECO:0000259" key="5">
    <source>
        <dbReference type="Pfam" id="PF13844"/>
    </source>
</evidence>
<dbReference type="EMBL" id="JALLAZ020000728">
    <property type="protein sequence ID" value="KAL3788347.1"/>
    <property type="molecule type" value="Genomic_DNA"/>
</dbReference>
<evidence type="ECO:0000256" key="4">
    <source>
        <dbReference type="ARBA" id="ARBA00022803"/>
    </source>
</evidence>
<dbReference type="AlphaFoldDB" id="A0ABD3PKT4"/>
<comment type="pathway">
    <text evidence="1">Protein modification; protein glycosylation.</text>
</comment>
<sequence>MFEACLGLRVDLAEVGFYKWKDGLKTPSIEERNDDSVSVANVVSEQHLNELFQDRVGLSSLLIDRERYDEAGIQLRKAIDEATLWLDHSLLQSSHQGVGGDGQRGDSDHVDFSTARFKYWQPQIEKAQYLLYRTNAACCRWESYFADGDRLRRSLLSSTLGPAIHPFDALKFPCISLELASDIAHRYARRALETVGAEIKKAYRKPNSISPRTVVTAERYHPNQLQRRIRIGYISPDFTSRHPLAFLMQHVFRCHDKSQFVVSVYSLSCDDGPEVQAIRESSDLFTYLSPSTLSPVGMYQKMMQDELDIVVDLCGYAGTSIMSEIMASREVLRQDQKYENGHMQRFPIHVSYMGFPGSCGSSVVWDYSVFDPIVVPPEENGIRCNYEEALVFMPHSYFVNSHKSAIGKRGDGIMVIDEDERKSLRSKYGIHHSAFVYCCHSRADKIDPSTFRSWMRAIAHVRSKSALRKQNGEVATTNPVSPVLWMLRSGDEMEKNIRQLVRQEFGKDVEEDCLVFADVVERKEHLRRLGIADVFLDTPAYNAHTLGCDALYMGVPMISLLHKSEEHSRLDLECADVDSDASTGSGGEMRSIATEKLASRVGASLLEAVGLKDLIFQDMTQYEGAMARCALDEEWFYSVRQRLLSFKDSSPLFDTERWVGNWEAAFRKMAELEDDCDNYPDIFVSDIPMHG</sequence>
<evidence type="ECO:0000313" key="7">
    <source>
        <dbReference type="Proteomes" id="UP001530315"/>
    </source>
</evidence>
<feature type="domain" description="O-GlcNAc transferase C-terminal" evidence="5">
    <location>
        <begin position="157"/>
        <end position="406"/>
    </location>
</feature>
<keyword evidence="2" id="KW-0808">Transferase</keyword>
<feature type="domain" description="O-GlcNAc transferase C-terminal" evidence="5">
    <location>
        <begin position="586"/>
        <end position="659"/>
    </location>
</feature>
<reference evidence="6 7" key="1">
    <citation type="submission" date="2024-10" db="EMBL/GenBank/DDBJ databases">
        <title>Updated reference genomes for cyclostephanoid diatoms.</title>
        <authorList>
            <person name="Roberts W.R."/>
            <person name="Alverson A.J."/>
        </authorList>
    </citation>
    <scope>NUCLEOTIDE SEQUENCE [LARGE SCALE GENOMIC DNA]</scope>
    <source>
        <strain evidence="6 7">AJA276-08</strain>
    </source>
</reference>
<dbReference type="InterPro" id="IPR029489">
    <property type="entry name" value="OGT/SEC/SPY_C"/>
</dbReference>
<dbReference type="Gene3D" id="3.40.50.2000">
    <property type="entry name" value="Glycogen Phosphorylase B"/>
    <property type="match status" value="1"/>
</dbReference>
<protein>
    <recommendedName>
        <fullName evidence="5">O-GlcNAc transferase C-terminal domain-containing protein</fullName>
    </recommendedName>
</protein>
<organism evidence="6 7">
    <name type="scientific">Stephanodiscus triporus</name>
    <dbReference type="NCBI Taxonomy" id="2934178"/>
    <lineage>
        <taxon>Eukaryota</taxon>
        <taxon>Sar</taxon>
        <taxon>Stramenopiles</taxon>
        <taxon>Ochrophyta</taxon>
        <taxon>Bacillariophyta</taxon>
        <taxon>Coscinodiscophyceae</taxon>
        <taxon>Thalassiosirophycidae</taxon>
        <taxon>Stephanodiscales</taxon>
        <taxon>Stephanodiscaceae</taxon>
        <taxon>Stephanodiscus</taxon>
    </lineage>
</organism>
<dbReference type="InterPro" id="IPR037919">
    <property type="entry name" value="OGT"/>
</dbReference>
<evidence type="ECO:0000256" key="1">
    <source>
        <dbReference type="ARBA" id="ARBA00004922"/>
    </source>
</evidence>
<keyword evidence="7" id="KW-1185">Reference proteome</keyword>
<dbReference type="GO" id="GO:0016740">
    <property type="term" value="F:transferase activity"/>
    <property type="evidence" value="ECO:0007669"/>
    <property type="project" value="UniProtKB-KW"/>
</dbReference>
<evidence type="ECO:0000256" key="3">
    <source>
        <dbReference type="ARBA" id="ARBA00022737"/>
    </source>
</evidence>
<keyword evidence="3" id="KW-0677">Repeat</keyword>
<comment type="caution">
    <text evidence="6">The sequence shown here is derived from an EMBL/GenBank/DDBJ whole genome shotgun (WGS) entry which is preliminary data.</text>
</comment>
<evidence type="ECO:0000313" key="6">
    <source>
        <dbReference type="EMBL" id="KAL3788347.1"/>
    </source>
</evidence>
<accession>A0ABD3PKT4</accession>
<feature type="domain" description="O-GlcNAc transferase C-terminal" evidence="5">
    <location>
        <begin position="424"/>
        <end position="562"/>
    </location>
</feature>
<evidence type="ECO:0000256" key="2">
    <source>
        <dbReference type="ARBA" id="ARBA00022679"/>
    </source>
</evidence>
<dbReference type="PANTHER" id="PTHR44366">
    <property type="entry name" value="UDP-N-ACETYLGLUCOSAMINE--PEPTIDE N-ACETYLGLUCOSAMINYLTRANSFERASE 110 KDA SUBUNIT"/>
    <property type="match status" value="1"/>
</dbReference>
<dbReference type="Gene3D" id="3.40.50.11380">
    <property type="match status" value="1"/>
</dbReference>